<dbReference type="InterPro" id="IPR050196">
    <property type="entry name" value="Cytochrome_P450_Monoox"/>
</dbReference>
<evidence type="ECO:0000256" key="2">
    <source>
        <dbReference type="ARBA" id="ARBA00004174"/>
    </source>
</evidence>
<evidence type="ECO:0000313" key="16">
    <source>
        <dbReference type="RefSeq" id="XP_025833165.1"/>
    </source>
</evidence>
<evidence type="ECO:0000256" key="7">
    <source>
        <dbReference type="ARBA" id="ARBA00022824"/>
    </source>
</evidence>
<evidence type="ECO:0000313" key="15">
    <source>
        <dbReference type="Proteomes" id="UP000192223"/>
    </source>
</evidence>
<organism evidence="15 16">
    <name type="scientific">Agrilus planipennis</name>
    <name type="common">Emerald ash borer</name>
    <name type="synonym">Agrilus marcopoli</name>
    <dbReference type="NCBI Taxonomy" id="224129"/>
    <lineage>
        <taxon>Eukaryota</taxon>
        <taxon>Metazoa</taxon>
        <taxon>Ecdysozoa</taxon>
        <taxon>Arthropoda</taxon>
        <taxon>Hexapoda</taxon>
        <taxon>Insecta</taxon>
        <taxon>Pterygota</taxon>
        <taxon>Neoptera</taxon>
        <taxon>Endopterygota</taxon>
        <taxon>Coleoptera</taxon>
        <taxon>Polyphaga</taxon>
        <taxon>Elateriformia</taxon>
        <taxon>Buprestoidea</taxon>
        <taxon>Buprestidae</taxon>
        <taxon>Agrilinae</taxon>
        <taxon>Agrilus</taxon>
    </lineage>
</organism>
<dbReference type="PRINTS" id="PR00463">
    <property type="entry name" value="EP450I"/>
</dbReference>
<comment type="subcellular location">
    <subcellularLocation>
        <location evidence="3">Endoplasmic reticulum membrane</location>
        <topology evidence="3">Peripheral membrane protein</topology>
    </subcellularLocation>
    <subcellularLocation>
        <location evidence="2">Microsome membrane</location>
        <topology evidence="2">Peripheral membrane protein</topology>
    </subcellularLocation>
</comment>
<keyword evidence="11 13" id="KW-0503">Monooxygenase</keyword>
<dbReference type="GO" id="GO:0020037">
    <property type="term" value="F:heme binding"/>
    <property type="evidence" value="ECO:0007669"/>
    <property type="project" value="InterPro"/>
</dbReference>
<dbReference type="InterPro" id="IPR002401">
    <property type="entry name" value="Cyt_P450_E_grp-I"/>
</dbReference>
<evidence type="ECO:0000256" key="11">
    <source>
        <dbReference type="ARBA" id="ARBA00023033"/>
    </source>
</evidence>
<dbReference type="Proteomes" id="UP000192223">
    <property type="component" value="Unplaced"/>
</dbReference>
<evidence type="ECO:0000256" key="10">
    <source>
        <dbReference type="ARBA" id="ARBA00023004"/>
    </source>
</evidence>
<keyword evidence="14" id="KW-0812">Transmembrane</keyword>
<dbReference type="RefSeq" id="XP_025833165.1">
    <property type="nucleotide sequence ID" value="XM_025977380.1"/>
</dbReference>
<dbReference type="KEGG" id="apln:108733183"/>
<dbReference type="Gene3D" id="1.10.630.10">
    <property type="entry name" value="Cytochrome P450"/>
    <property type="match status" value="1"/>
</dbReference>
<evidence type="ECO:0000256" key="5">
    <source>
        <dbReference type="ARBA" id="ARBA00022617"/>
    </source>
</evidence>
<evidence type="ECO:0000256" key="1">
    <source>
        <dbReference type="ARBA" id="ARBA00001971"/>
    </source>
</evidence>
<evidence type="ECO:0000256" key="9">
    <source>
        <dbReference type="ARBA" id="ARBA00023002"/>
    </source>
</evidence>
<evidence type="ECO:0000256" key="14">
    <source>
        <dbReference type="SAM" id="Phobius"/>
    </source>
</evidence>
<feature type="binding site" description="axial binding residue" evidence="12">
    <location>
        <position position="448"/>
    </location>
    <ligand>
        <name>heme</name>
        <dbReference type="ChEBI" id="CHEBI:30413"/>
    </ligand>
    <ligandPart>
        <name>Fe</name>
        <dbReference type="ChEBI" id="CHEBI:18248"/>
    </ligandPart>
</feature>
<evidence type="ECO:0000256" key="3">
    <source>
        <dbReference type="ARBA" id="ARBA00004406"/>
    </source>
</evidence>
<dbReference type="OrthoDB" id="1470350at2759"/>
<dbReference type="GO" id="GO:0005506">
    <property type="term" value="F:iron ion binding"/>
    <property type="evidence" value="ECO:0007669"/>
    <property type="project" value="InterPro"/>
</dbReference>
<keyword evidence="14" id="KW-0472">Membrane</keyword>
<dbReference type="GO" id="GO:0004497">
    <property type="term" value="F:monooxygenase activity"/>
    <property type="evidence" value="ECO:0007669"/>
    <property type="project" value="UniProtKB-KW"/>
</dbReference>
<dbReference type="PANTHER" id="PTHR24291:SF187">
    <property type="entry name" value="CYTOCHROME P450 4AE1-RELATED"/>
    <property type="match status" value="1"/>
</dbReference>
<keyword evidence="14" id="KW-1133">Transmembrane helix</keyword>
<evidence type="ECO:0000256" key="8">
    <source>
        <dbReference type="ARBA" id="ARBA00022848"/>
    </source>
</evidence>
<dbReference type="Pfam" id="PF00067">
    <property type="entry name" value="p450"/>
    <property type="match status" value="1"/>
</dbReference>
<dbReference type="AlphaFoldDB" id="A0A7F5RB32"/>
<dbReference type="PRINTS" id="PR00385">
    <property type="entry name" value="P450"/>
</dbReference>
<dbReference type="GO" id="GO:0016705">
    <property type="term" value="F:oxidoreductase activity, acting on paired donors, with incorporation or reduction of molecular oxygen"/>
    <property type="evidence" value="ECO:0007669"/>
    <property type="project" value="InterPro"/>
</dbReference>
<keyword evidence="5 12" id="KW-0349">Heme</keyword>
<gene>
    <name evidence="16" type="primary">LOC108733183</name>
</gene>
<keyword evidence="10 12" id="KW-0408">Iron</keyword>
<evidence type="ECO:0000256" key="6">
    <source>
        <dbReference type="ARBA" id="ARBA00022723"/>
    </source>
</evidence>
<keyword evidence="15" id="KW-1185">Reference proteome</keyword>
<dbReference type="GeneID" id="108733183"/>
<reference evidence="16" key="1">
    <citation type="submission" date="2025-08" db="UniProtKB">
        <authorList>
            <consortium name="RefSeq"/>
        </authorList>
    </citation>
    <scope>IDENTIFICATION</scope>
    <source>
        <tissue evidence="16">Entire body</tissue>
    </source>
</reference>
<keyword evidence="9 13" id="KW-0560">Oxidoreductase</keyword>
<dbReference type="CDD" id="cd20628">
    <property type="entry name" value="CYP4"/>
    <property type="match status" value="1"/>
</dbReference>
<evidence type="ECO:0000256" key="13">
    <source>
        <dbReference type="RuleBase" id="RU000461"/>
    </source>
</evidence>
<sequence length="502" mass="58366">MLTWLLLVLATVAFVLILLTMYWCYVNYNYFFKMKNLPGPSPLPILGNALYFKELDGFLNTLLKLKSKYGSPFKITIGFQYPWVIISDSKFMTFFLSSNKYITKSQDYNFFRSWLGDGLLTSTGKQWKIHRKILTPAFHFDILEKFLDVFEKNVEIMLNRWRNEIGTTNFDVFPFVRLLTLDIICETALRTEINAQIDNNSDYVRSVQLLNRILMDRALSLFLWHDSIYMHSDHSIRERSAVKIINSLTDSVIKRRKEEIENQWDSHVEDSGDERKLAFLDLLLQAEADGERLSDISIRDEVNTFMFEGHDTTASAISFSLYNISQHPEVQKKIVEELNTISNKGNNSGHFTYTDLQEMKYLEAVIKETLRMYPPVPLFGRLATEDILYEDKVIPKDTNITLFAFGLLRDPELFPEPEKFLPERFLGNKVKANNPFTYVPFSAGPRNCIGQKFAMLEMKSTIGHILKRYELHPADGNFQLNLISEVILKSTTGIKLRIKRRL</sequence>
<dbReference type="InParanoid" id="A0A7F5RB32"/>
<accession>A0A7F5RB32</accession>
<proteinExistence type="inferred from homology"/>
<dbReference type="PROSITE" id="PS00086">
    <property type="entry name" value="CYTOCHROME_P450"/>
    <property type="match status" value="1"/>
</dbReference>
<protein>
    <submittedName>
        <fullName evidence="16">Cytochrome P450 4d2-like isoform X1</fullName>
    </submittedName>
</protein>
<evidence type="ECO:0000256" key="12">
    <source>
        <dbReference type="PIRSR" id="PIRSR602401-1"/>
    </source>
</evidence>
<keyword evidence="7" id="KW-0256">Endoplasmic reticulum</keyword>
<dbReference type="GO" id="GO:0005789">
    <property type="term" value="C:endoplasmic reticulum membrane"/>
    <property type="evidence" value="ECO:0007669"/>
    <property type="project" value="UniProtKB-SubCell"/>
</dbReference>
<comment type="similarity">
    <text evidence="4 13">Belongs to the cytochrome P450 family.</text>
</comment>
<evidence type="ECO:0000256" key="4">
    <source>
        <dbReference type="ARBA" id="ARBA00010617"/>
    </source>
</evidence>
<comment type="cofactor">
    <cofactor evidence="1 12">
        <name>heme</name>
        <dbReference type="ChEBI" id="CHEBI:30413"/>
    </cofactor>
</comment>
<dbReference type="FunFam" id="1.10.630.10:FF:000182">
    <property type="entry name" value="Cytochrome P450 3A4"/>
    <property type="match status" value="1"/>
</dbReference>
<dbReference type="InterPro" id="IPR036396">
    <property type="entry name" value="Cyt_P450_sf"/>
</dbReference>
<name>A0A7F5RB32_AGRPL</name>
<keyword evidence="8" id="KW-0492">Microsome</keyword>
<keyword evidence="6 12" id="KW-0479">Metal-binding</keyword>
<feature type="transmembrane region" description="Helical" evidence="14">
    <location>
        <begin position="6"/>
        <end position="25"/>
    </location>
</feature>
<dbReference type="SUPFAM" id="SSF48264">
    <property type="entry name" value="Cytochrome P450"/>
    <property type="match status" value="1"/>
</dbReference>
<dbReference type="FunCoup" id="A0A7F5RB32">
    <property type="interactions" value="104"/>
</dbReference>
<dbReference type="InterPro" id="IPR017972">
    <property type="entry name" value="Cyt_P450_CS"/>
</dbReference>
<dbReference type="InterPro" id="IPR001128">
    <property type="entry name" value="Cyt_P450"/>
</dbReference>
<dbReference type="PANTHER" id="PTHR24291">
    <property type="entry name" value="CYTOCHROME P450 FAMILY 4"/>
    <property type="match status" value="1"/>
</dbReference>